<dbReference type="WBParaSite" id="OFLC_0000666201-mRNA-1">
    <property type="protein sequence ID" value="OFLC_0000666201-mRNA-1"/>
    <property type="gene ID" value="OFLC_0000666201"/>
</dbReference>
<accession>A0A183HGQ1</accession>
<dbReference type="Proteomes" id="UP000267606">
    <property type="component" value="Unassembled WGS sequence"/>
</dbReference>
<organism evidence="3">
    <name type="scientific">Onchocerca flexuosa</name>
    <dbReference type="NCBI Taxonomy" id="387005"/>
    <lineage>
        <taxon>Eukaryota</taxon>
        <taxon>Metazoa</taxon>
        <taxon>Ecdysozoa</taxon>
        <taxon>Nematoda</taxon>
        <taxon>Chromadorea</taxon>
        <taxon>Rhabditida</taxon>
        <taxon>Spirurina</taxon>
        <taxon>Spiruromorpha</taxon>
        <taxon>Filarioidea</taxon>
        <taxon>Onchocercidae</taxon>
        <taxon>Onchocerca</taxon>
    </lineage>
</organism>
<keyword evidence="2" id="KW-1185">Reference proteome</keyword>
<proteinExistence type="predicted"/>
<evidence type="ECO:0000313" key="3">
    <source>
        <dbReference type="WBParaSite" id="OFLC_0000666201-mRNA-1"/>
    </source>
</evidence>
<dbReference type="AlphaFoldDB" id="A0A183HGQ1"/>
<evidence type="ECO:0000313" key="2">
    <source>
        <dbReference type="Proteomes" id="UP000267606"/>
    </source>
</evidence>
<gene>
    <name evidence="1" type="ORF">OFLC_LOCUS6662</name>
</gene>
<sequence length="29" mass="3515">MSRCHHFSPGWSQYQHFSLPKLSPHEDFQ</sequence>
<dbReference type="EMBL" id="UZAJ01006467">
    <property type="protein sequence ID" value="VDO47366.1"/>
    <property type="molecule type" value="Genomic_DNA"/>
</dbReference>
<protein>
    <submittedName>
        <fullName evidence="1 3">Uncharacterized protein</fullName>
    </submittedName>
</protein>
<reference evidence="3" key="1">
    <citation type="submission" date="2016-06" db="UniProtKB">
        <authorList>
            <consortium name="WormBaseParasite"/>
        </authorList>
    </citation>
    <scope>IDENTIFICATION</scope>
</reference>
<name>A0A183HGQ1_9BILA</name>
<reference evidence="1 2" key="2">
    <citation type="submission" date="2018-11" db="EMBL/GenBank/DDBJ databases">
        <authorList>
            <consortium name="Pathogen Informatics"/>
        </authorList>
    </citation>
    <scope>NUCLEOTIDE SEQUENCE [LARGE SCALE GENOMIC DNA]</scope>
</reference>
<evidence type="ECO:0000313" key="1">
    <source>
        <dbReference type="EMBL" id="VDO47366.1"/>
    </source>
</evidence>